<keyword evidence="3" id="KW-1185">Reference proteome</keyword>
<feature type="compositionally biased region" description="Basic and acidic residues" evidence="1">
    <location>
        <begin position="88"/>
        <end position="108"/>
    </location>
</feature>
<feature type="region of interest" description="Disordered" evidence="1">
    <location>
        <begin position="88"/>
        <end position="123"/>
    </location>
</feature>
<protein>
    <submittedName>
        <fullName evidence="2">Uncharacterized protein</fullName>
    </submittedName>
</protein>
<name>A0AAV1Q4U8_SCOSC</name>
<feature type="region of interest" description="Disordered" evidence="1">
    <location>
        <begin position="1"/>
        <end position="68"/>
    </location>
</feature>
<dbReference type="EMBL" id="CAWUFR010000562">
    <property type="protein sequence ID" value="CAK6979251.1"/>
    <property type="molecule type" value="Genomic_DNA"/>
</dbReference>
<gene>
    <name evidence="2" type="ORF">FSCOSCO3_A005663</name>
</gene>
<dbReference type="Proteomes" id="UP001314229">
    <property type="component" value="Unassembled WGS sequence"/>
</dbReference>
<evidence type="ECO:0000256" key="1">
    <source>
        <dbReference type="SAM" id="MobiDB-lite"/>
    </source>
</evidence>
<comment type="caution">
    <text evidence="2">The sequence shown here is derived from an EMBL/GenBank/DDBJ whole genome shotgun (WGS) entry which is preliminary data.</text>
</comment>
<feature type="compositionally biased region" description="Basic and acidic residues" evidence="1">
    <location>
        <begin position="53"/>
        <end position="68"/>
    </location>
</feature>
<organism evidence="2 3">
    <name type="scientific">Scomber scombrus</name>
    <name type="common">Atlantic mackerel</name>
    <name type="synonym">Scomber vernalis</name>
    <dbReference type="NCBI Taxonomy" id="13677"/>
    <lineage>
        <taxon>Eukaryota</taxon>
        <taxon>Metazoa</taxon>
        <taxon>Chordata</taxon>
        <taxon>Craniata</taxon>
        <taxon>Vertebrata</taxon>
        <taxon>Euteleostomi</taxon>
        <taxon>Actinopterygii</taxon>
        <taxon>Neopterygii</taxon>
        <taxon>Teleostei</taxon>
        <taxon>Neoteleostei</taxon>
        <taxon>Acanthomorphata</taxon>
        <taxon>Pelagiaria</taxon>
        <taxon>Scombriformes</taxon>
        <taxon>Scombridae</taxon>
        <taxon>Scomber</taxon>
    </lineage>
</organism>
<feature type="compositionally biased region" description="Polar residues" evidence="1">
    <location>
        <begin position="109"/>
        <end position="123"/>
    </location>
</feature>
<proteinExistence type="predicted"/>
<feature type="compositionally biased region" description="Polar residues" evidence="1">
    <location>
        <begin position="25"/>
        <end position="51"/>
    </location>
</feature>
<dbReference type="AlphaFoldDB" id="A0AAV1Q4U8"/>
<evidence type="ECO:0000313" key="2">
    <source>
        <dbReference type="EMBL" id="CAK6979251.1"/>
    </source>
</evidence>
<reference evidence="2 3" key="1">
    <citation type="submission" date="2024-01" db="EMBL/GenBank/DDBJ databases">
        <authorList>
            <person name="Alioto T."/>
            <person name="Alioto T."/>
            <person name="Gomez Garrido J."/>
        </authorList>
    </citation>
    <scope>NUCLEOTIDE SEQUENCE [LARGE SCALE GENOMIC DNA]</scope>
</reference>
<feature type="compositionally biased region" description="Polar residues" evidence="1">
    <location>
        <begin position="1"/>
        <end position="11"/>
    </location>
</feature>
<accession>A0AAV1Q4U8</accession>
<sequence length="123" mass="14047">MKRKQPQTPSRVSEKRTKPEDETNPYKNGHQSPVQDVQQQKAASTSHSCASMESDHSDVQSLKMKSDRSMIDPIEFKTVRSRIDPIEFKTRDRSRIDPIEFKTRDLPDNTRNSASTGTTSPEI</sequence>
<feature type="compositionally biased region" description="Basic and acidic residues" evidence="1">
    <location>
        <begin position="12"/>
        <end position="21"/>
    </location>
</feature>
<evidence type="ECO:0000313" key="3">
    <source>
        <dbReference type="Proteomes" id="UP001314229"/>
    </source>
</evidence>